<proteinExistence type="inferred from homology"/>
<organism evidence="3 4">
    <name type="scientific">Hymenobacter fodinae</name>
    <dbReference type="NCBI Taxonomy" id="2510796"/>
    <lineage>
        <taxon>Bacteria</taxon>
        <taxon>Pseudomonadati</taxon>
        <taxon>Bacteroidota</taxon>
        <taxon>Cytophagia</taxon>
        <taxon>Cytophagales</taxon>
        <taxon>Hymenobacteraceae</taxon>
        <taxon>Hymenobacter</taxon>
    </lineage>
</organism>
<keyword evidence="4" id="KW-1185">Reference proteome</keyword>
<keyword evidence="2" id="KW-0472">Membrane</keyword>
<keyword evidence="2" id="KW-0732">Signal</keyword>
<evidence type="ECO:0000256" key="2">
    <source>
        <dbReference type="RuleBase" id="RU362097"/>
    </source>
</evidence>
<protein>
    <submittedName>
        <fullName evidence="3">Efflux transporter outer membrane subunit</fullName>
    </submittedName>
</protein>
<dbReference type="EMBL" id="SRLA01000003">
    <property type="protein sequence ID" value="TGE06221.1"/>
    <property type="molecule type" value="Genomic_DNA"/>
</dbReference>
<dbReference type="RefSeq" id="WP_135435012.1">
    <property type="nucleotide sequence ID" value="NZ_SRLA01000003.1"/>
</dbReference>
<dbReference type="Pfam" id="PF02321">
    <property type="entry name" value="OEP"/>
    <property type="match status" value="2"/>
</dbReference>
<keyword evidence="2" id="KW-0449">Lipoprotein</keyword>
<feature type="chain" id="PRO_5021480527" evidence="2">
    <location>
        <begin position="25"/>
        <end position="497"/>
    </location>
</feature>
<dbReference type="Gene3D" id="1.20.1600.10">
    <property type="entry name" value="Outer membrane efflux proteins (OEP)"/>
    <property type="match status" value="1"/>
</dbReference>
<comment type="caution">
    <text evidence="3">The sequence shown here is derived from an EMBL/GenBank/DDBJ whole genome shotgun (WGS) entry which is preliminary data.</text>
</comment>
<dbReference type="GO" id="GO:0005886">
    <property type="term" value="C:plasma membrane"/>
    <property type="evidence" value="ECO:0007669"/>
    <property type="project" value="UniProtKB-SubCell"/>
</dbReference>
<evidence type="ECO:0000256" key="1">
    <source>
        <dbReference type="ARBA" id="ARBA00007613"/>
    </source>
</evidence>
<dbReference type="SUPFAM" id="SSF56954">
    <property type="entry name" value="Outer membrane efflux proteins (OEP)"/>
    <property type="match status" value="1"/>
</dbReference>
<dbReference type="InterPro" id="IPR010131">
    <property type="entry name" value="MdtP/NodT-like"/>
</dbReference>
<evidence type="ECO:0000313" key="3">
    <source>
        <dbReference type="EMBL" id="TGE06221.1"/>
    </source>
</evidence>
<feature type="signal peptide" evidence="2">
    <location>
        <begin position="1"/>
        <end position="24"/>
    </location>
</feature>
<keyword evidence="2" id="KW-0564">Palmitate</keyword>
<gene>
    <name evidence="3" type="ORF">EU556_15295</name>
</gene>
<dbReference type="InterPro" id="IPR003423">
    <property type="entry name" value="OMP_efflux"/>
</dbReference>
<accession>A0A4Z0P4M5</accession>
<dbReference type="Gene3D" id="2.20.200.10">
    <property type="entry name" value="Outer membrane efflux proteins (OEP)"/>
    <property type="match status" value="1"/>
</dbReference>
<dbReference type="AlphaFoldDB" id="A0A4Z0P4M5"/>
<comment type="similarity">
    <text evidence="1 2">Belongs to the outer membrane factor (OMF) (TC 1.B.17) family.</text>
</comment>
<sequence>MTSLPSIRSITSRFLPALTGLALATSCRVAEPTQQPAATAMPGRFPTTAATTDSASVAMLPWREFFGDKNLVGLIDTALQANPDLRTAIQRIEIARANLQVQRGALLPTVNGVASAGVEKFGDYTLNGIGNYDTNLSPNIEGRQRIPNPTPDFFLGLRSSWELDLWGKLRQRRQAAFLRLLATEKGRHLVETSLVAEVARLYFNLLGLDNELGVLKKNQLLQERALEIVKIQKRAGRANELAVQQFTAQLLRTRSLEAETQQRIVASENELNRLLGRYPQRIARGLPILQQPLPAQVQAGLPATMLLRRPDVQQAELEMVAARADVAAARAAFLPSLTLTPFVGVNAYRASVLFNSPGSLAYGLLAGLSAPLINRNGLKADYRRSAAEQQIAYNDYQKAVQTGFEEVTTNLRGLGNYQRVFELQQQEVEALNQAVSISDDLYKANYATYLEVVTAQRNVLDAELNLTNTRRQQFLLLIDLYRALGGGWTASTVPVTK</sequence>
<keyword evidence="2" id="KW-1134">Transmembrane beta strand</keyword>
<dbReference type="NCBIfam" id="TIGR01845">
    <property type="entry name" value="outer_NodT"/>
    <property type="match status" value="1"/>
</dbReference>
<dbReference type="GO" id="GO:0015562">
    <property type="term" value="F:efflux transmembrane transporter activity"/>
    <property type="evidence" value="ECO:0007669"/>
    <property type="project" value="InterPro"/>
</dbReference>
<evidence type="ECO:0000313" key="4">
    <source>
        <dbReference type="Proteomes" id="UP000298337"/>
    </source>
</evidence>
<dbReference type="PANTHER" id="PTHR30203">
    <property type="entry name" value="OUTER MEMBRANE CATION EFFLUX PROTEIN"/>
    <property type="match status" value="1"/>
</dbReference>
<comment type="subcellular location">
    <subcellularLocation>
        <location evidence="2">Cell membrane</location>
        <topology evidence="2">Lipid-anchor</topology>
    </subcellularLocation>
</comment>
<reference evidence="3 4" key="1">
    <citation type="submission" date="2019-04" db="EMBL/GenBank/DDBJ databases">
        <authorList>
            <person name="Feng G."/>
            <person name="Zhang J."/>
            <person name="Zhu H."/>
        </authorList>
    </citation>
    <scope>NUCLEOTIDE SEQUENCE [LARGE SCALE GENOMIC DNA]</scope>
    <source>
        <strain evidence="3 4">92R-1</strain>
    </source>
</reference>
<dbReference type="PANTHER" id="PTHR30203:SF30">
    <property type="entry name" value="OUTER MEMBRANE PROTEIN-RELATED"/>
    <property type="match status" value="1"/>
</dbReference>
<name>A0A4Z0P4M5_9BACT</name>
<dbReference type="Proteomes" id="UP000298337">
    <property type="component" value="Unassembled WGS sequence"/>
</dbReference>
<keyword evidence="2" id="KW-0812">Transmembrane</keyword>
<dbReference type="OrthoDB" id="9770517at2"/>